<dbReference type="Proteomes" id="UP000663454">
    <property type="component" value="Chromosome"/>
</dbReference>
<dbReference type="Pfam" id="PF17297">
    <property type="entry name" value="PEPCK_N"/>
    <property type="match status" value="1"/>
</dbReference>
<dbReference type="Gene3D" id="3.40.449.10">
    <property type="entry name" value="Phosphoenolpyruvate Carboxykinase, domain 1"/>
    <property type="match status" value="1"/>
</dbReference>
<proteinExistence type="predicted"/>
<evidence type="ECO:0000259" key="1">
    <source>
        <dbReference type="Pfam" id="PF17297"/>
    </source>
</evidence>
<gene>
    <name evidence="2" type="ORF">DWB79_11880</name>
</gene>
<evidence type="ECO:0000313" key="2">
    <source>
        <dbReference type="EMBL" id="QSH98429.1"/>
    </source>
</evidence>
<evidence type="ECO:0000313" key="3">
    <source>
        <dbReference type="Proteomes" id="UP000663454"/>
    </source>
</evidence>
<keyword evidence="3" id="KW-1185">Reference proteome</keyword>
<dbReference type="InterPro" id="IPR035078">
    <property type="entry name" value="PEP_carboxykinase_GTP_N"/>
</dbReference>
<protein>
    <submittedName>
        <fullName evidence="2">Phosphoenolpyruvate carboxykinase (GTP)</fullName>
    </submittedName>
</protein>
<dbReference type="EMBL" id="CP031393">
    <property type="protein sequence ID" value="QSH98429.1"/>
    <property type="molecule type" value="Genomic_DNA"/>
</dbReference>
<reference evidence="2 3" key="1">
    <citation type="submission" date="2018-08" db="EMBL/GenBank/DDBJ databases">
        <authorList>
            <person name="Clegg S.R."/>
            <person name="Carter S.D."/>
            <person name="Radford A.D."/>
            <person name="Darby A."/>
            <person name="Hall N."/>
            <person name="Birtles R."/>
            <person name="Evans N.J."/>
        </authorList>
    </citation>
    <scope>NUCLEOTIDE SEQUENCE [LARGE SCALE GENOMIC DNA]</scope>
    <source>
        <strain evidence="2 3">ATCC 700293</strain>
    </source>
</reference>
<organism evidence="2 3">
    <name type="scientific">Treponema medium</name>
    <dbReference type="NCBI Taxonomy" id="58231"/>
    <lineage>
        <taxon>Bacteria</taxon>
        <taxon>Pseudomonadati</taxon>
        <taxon>Spirochaetota</taxon>
        <taxon>Spirochaetia</taxon>
        <taxon>Spirochaetales</taxon>
        <taxon>Treponemataceae</taxon>
        <taxon>Treponema</taxon>
    </lineage>
</organism>
<dbReference type="InterPro" id="IPR008210">
    <property type="entry name" value="PEP_carboxykinase_N"/>
</dbReference>
<name>A0ABX7M6D2_TREMD</name>
<sequence>MFTIKYISHCPEEQLVCSYSYDENALLGKKCFALRIASILTRNRTLL</sequence>
<dbReference type="SUPFAM" id="SSF68923">
    <property type="entry name" value="PEP carboxykinase N-terminal domain"/>
    <property type="match status" value="1"/>
</dbReference>
<accession>A0ABX7M6D2</accession>
<feature type="domain" description="Phosphoenolpyruvate carboxykinase GTP-utilising N-terminal" evidence="1">
    <location>
        <begin position="5"/>
        <end position="40"/>
    </location>
</feature>